<dbReference type="Proteomes" id="UP000198972">
    <property type="component" value="Unassembled WGS sequence"/>
</dbReference>
<keyword evidence="8" id="KW-1185">Reference proteome</keyword>
<dbReference type="InterPro" id="IPR001227">
    <property type="entry name" value="Ac_transferase_dom_sf"/>
</dbReference>
<comment type="similarity">
    <text evidence="4">Belongs to the fabD family.</text>
</comment>
<keyword evidence="2 4" id="KW-0012">Acyltransferase</keyword>
<dbReference type="Pfam" id="PF00698">
    <property type="entry name" value="Acyl_transf_1"/>
    <property type="match status" value="1"/>
</dbReference>
<dbReference type="PIRSF" id="PIRSF000446">
    <property type="entry name" value="Mct"/>
    <property type="match status" value="1"/>
</dbReference>
<gene>
    <name evidence="7" type="ORF">SAMN04488542_1235</name>
</gene>
<evidence type="ECO:0000256" key="5">
    <source>
        <dbReference type="PIRSR" id="PIRSR000446-1"/>
    </source>
</evidence>
<evidence type="ECO:0000313" key="8">
    <source>
        <dbReference type="Proteomes" id="UP000198972"/>
    </source>
</evidence>
<dbReference type="GO" id="GO:0004314">
    <property type="term" value="F:[acyl-carrier-protein] S-malonyltransferase activity"/>
    <property type="evidence" value="ECO:0007669"/>
    <property type="project" value="UniProtKB-EC"/>
</dbReference>
<accession>A0A1G7QQB1</accession>
<dbReference type="EMBL" id="FNBG01000023">
    <property type="protein sequence ID" value="SDG00654.1"/>
    <property type="molecule type" value="Genomic_DNA"/>
</dbReference>
<dbReference type="PANTHER" id="PTHR42681:SF1">
    <property type="entry name" value="MALONYL-COA-ACYL CARRIER PROTEIN TRANSACYLASE, MITOCHONDRIAL"/>
    <property type="match status" value="1"/>
</dbReference>
<dbReference type="GO" id="GO:0006633">
    <property type="term" value="P:fatty acid biosynthetic process"/>
    <property type="evidence" value="ECO:0007669"/>
    <property type="project" value="TreeGrafter"/>
</dbReference>
<evidence type="ECO:0000256" key="3">
    <source>
        <dbReference type="ARBA" id="ARBA00048462"/>
    </source>
</evidence>
<name>A0A1G7QQB1_9BACL</name>
<dbReference type="RefSeq" id="WP_091233545.1">
    <property type="nucleotide sequence ID" value="NZ_FNBG01000023.1"/>
</dbReference>
<dbReference type="SMART" id="SM00827">
    <property type="entry name" value="PKS_AT"/>
    <property type="match status" value="1"/>
</dbReference>
<dbReference type="EC" id="2.3.1.39" evidence="4"/>
<keyword evidence="1 4" id="KW-0808">Transferase</keyword>
<feature type="domain" description="Malonyl-CoA:ACP transacylase (MAT)" evidence="6">
    <location>
        <begin position="7"/>
        <end position="304"/>
    </location>
</feature>
<dbReference type="Gene3D" id="3.30.70.250">
    <property type="entry name" value="Malonyl-CoA ACP transacylase, ACP-binding"/>
    <property type="match status" value="1"/>
</dbReference>
<dbReference type="OrthoDB" id="9805460at2"/>
<comment type="catalytic activity">
    <reaction evidence="3 4">
        <text>holo-[ACP] + malonyl-CoA = malonyl-[ACP] + CoA</text>
        <dbReference type="Rhea" id="RHEA:41792"/>
        <dbReference type="Rhea" id="RHEA-COMP:9623"/>
        <dbReference type="Rhea" id="RHEA-COMP:9685"/>
        <dbReference type="ChEBI" id="CHEBI:57287"/>
        <dbReference type="ChEBI" id="CHEBI:57384"/>
        <dbReference type="ChEBI" id="CHEBI:64479"/>
        <dbReference type="ChEBI" id="CHEBI:78449"/>
        <dbReference type="EC" id="2.3.1.39"/>
    </reaction>
</comment>
<dbReference type="GO" id="GO:0005829">
    <property type="term" value="C:cytosol"/>
    <property type="evidence" value="ECO:0007669"/>
    <property type="project" value="TreeGrafter"/>
</dbReference>
<organism evidence="7 8">
    <name type="scientific">Fontibacillus panacisegetis</name>
    <dbReference type="NCBI Taxonomy" id="670482"/>
    <lineage>
        <taxon>Bacteria</taxon>
        <taxon>Bacillati</taxon>
        <taxon>Bacillota</taxon>
        <taxon>Bacilli</taxon>
        <taxon>Bacillales</taxon>
        <taxon>Paenibacillaceae</taxon>
        <taxon>Fontibacillus</taxon>
    </lineage>
</organism>
<evidence type="ECO:0000256" key="2">
    <source>
        <dbReference type="ARBA" id="ARBA00023315"/>
    </source>
</evidence>
<dbReference type="Gene3D" id="3.40.366.10">
    <property type="entry name" value="Malonyl-Coenzyme A Acyl Carrier Protein, domain 2"/>
    <property type="match status" value="1"/>
</dbReference>
<feature type="active site" evidence="5">
    <location>
        <position position="92"/>
    </location>
</feature>
<dbReference type="AlphaFoldDB" id="A0A1G7QQB1"/>
<dbReference type="InterPro" id="IPR014043">
    <property type="entry name" value="Acyl_transferase_dom"/>
</dbReference>
<sequence>MEKFAFIFPGQSSQRKGMLEELYIESEIVRHTFEEASEIVGDDISRICFEDEKEILCDITISAPIIVAVGVASFRHIVNEMQLYPSFMAGHSLGEYSALTCAGVFTLEEVLPLVTFRSKIAQKMMYEKQGVMSVIYNIAYQEIEEMCKQMRRQGVNVWVSCNNSIRQSCVVGRECDVEKLEMKASKSGASYKRIVGNAPYHSPMMEPAVEELAEYIRNCHINAPRYPVISNWSVKPYHMDSVLHNLTQQLVFPVKWFQTIEYFKRQNTNIWVELGSGKILSRLMKSTDAEIQSYSYELVEDRRTLSSYLVGSMV</sequence>
<dbReference type="InterPro" id="IPR050858">
    <property type="entry name" value="Mal-CoA-ACP_Trans/PKS_FabD"/>
</dbReference>
<dbReference type="SUPFAM" id="SSF52151">
    <property type="entry name" value="FabD/lysophospholipase-like"/>
    <property type="match status" value="1"/>
</dbReference>
<dbReference type="InterPro" id="IPR016035">
    <property type="entry name" value="Acyl_Trfase/lysoPLipase"/>
</dbReference>
<evidence type="ECO:0000259" key="6">
    <source>
        <dbReference type="SMART" id="SM00827"/>
    </source>
</evidence>
<evidence type="ECO:0000313" key="7">
    <source>
        <dbReference type="EMBL" id="SDG00654.1"/>
    </source>
</evidence>
<protein>
    <recommendedName>
        <fullName evidence="4">Malonyl CoA-acyl carrier protein transacylase</fullName>
        <ecNumber evidence="4">2.3.1.39</ecNumber>
    </recommendedName>
</protein>
<reference evidence="7 8" key="1">
    <citation type="submission" date="2016-10" db="EMBL/GenBank/DDBJ databases">
        <authorList>
            <person name="de Groot N.N."/>
        </authorList>
    </citation>
    <scope>NUCLEOTIDE SEQUENCE [LARGE SCALE GENOMIC DNA]</scope>
    <source>
        <strain evidence="7 8">DSM 28129</strain>
    </source>
</reference>
<dbReference type="InterPro" id="IPR024925">
    <property type="entry name" value="Malonyl_CoA-ACP_transAc"/>
</dbReference>
<evidence type="ECO:0000256" key="1">
    <source>
        <dbReference type="ARBA" id="ARBA00022679"/>
    </source>
</evidence>
<dbReference type="PANTHER" id="PTHR42681">
    <property type="entry name" value="MALONYL-COA-ACYL CARRIER PROTEIN TRANSACYLASE, MITOCHONDRIAL"/>
    <property type="match status" value="1"/>
</dbReference>
<proteinExistence type="inferred from homology"/>
<evidence type="ECO:0000256" key="4">
    <source>
        <dbReference type="PIRNR" id="PIRNR000446"/>
    </source>
</evidence>
<feature type="active site" evidence="5">
    <location>
        <position position="201"/>
    </location>
</feature>
<dbReference type="STRING" id="670482.SAMN04488542_1235"/>